<evidence type="ECO:0000259" key="1">
    <source>
        <dbReference type="Pfam" id="PF04851"/>
    </source>
</evidence>
<feature type="non-terminal residue" evidence="2">
    <location>
        <position position="244"/>
    </location>
</feature>
<feature type="non-terminal residue" evidence="2">
    <location>
        <position position="1"/>
    </location>
</feature>
<organism evidence="2">
    <name type="scientific">marine sediment metagenome</name>
    <dbReference type="NCBI Taxonomy" id="412755"/>
    <lineage>
        <taxon>unclassified sequences</taxon>
        <taxon>metagenomes</taxon>
        <taxon>ecological metagenomes</taxon>
    </lineage>
</organism>
<evidence type="ECO:0000313" key="2">
    <source>
        <dbReference type="EMBL" id="GAH85451.1"/>
    </source>
</evidence>
<dbReference type="InterPro" id="IPR006935">
    <property type="entry name" value="Helicase/UvrB_N"/>
</dbReference>
<protein>
    <recommendedName>
        <fullName evidence="1">Helicase/UvrB N-terminal domain-containing protein</fullName>
    </recommendedName>
</protein>
<name>X1ISQ6_9ZZZZ</name>
<proteinExistence type="predicted"/>
<gene>
    <name evidence="2" type="ORF">S03H2_59847</name>
</gene>
<dbReference type="GO" id="GO:0005829">
    <property type="term" value="C:cytosol"/>
    <property type="evidence" value="ECO:0007669"/>
    <property type="project" value="TreeGrafter"/>
</dbReference>
<dbReference type="GO" id="GO:0005524">
    <property type="term" value="F:ATP binding"/>
    <property type="evidence" value="ECO:0007669"/>
    <property type="project" value="InterPro"/>
</dbReference>
<dbReference type="PANTHER" id="PTHR47396:SF1">
    <property type="entry name" value="ATP-DEPENDENT HELICASE IRC3-RELATED"/>
    <property type="match status" value="1"/>
</dbReference>
<dbReference type="GO" id="GO:0003677">
    <property type="term" value="F:DNA binding"/>
    <property type="evidence" value="ECO:0007669"/>
    <property type="project" value="InterPro"/>
</dbReference>
<dbReference type="GO" id="GO:0016787">
    <property type="term" value="F:hydrolase activity"/>
    <property type="evidence" value="ECO:0007669"/>
    <property type="project" value="InterPro"/>
</dbReference>
<accession>X1ISQ6</accession>
<sequence length="244" mass="28289">LRLIPEDAKTRNPRVISATQKIQQGDICIENIHAVYEHVKSSVEDSLVGKGEKTLVLCDEAHHAYNPPGRDQAIKKWKEFLLNEKYNFSYIVGDTGTAYIGDLYFTDVVYRYSLRKAIEERFAKTIRYVAEDSPGGDIEKFQKIYDNHLENRMRYRKVKPITIIITKDISACKKLTEKWIDFIAERENTSKEDVEKKVLIVTSSPDHKENVLKLDMVDDKDNPIEWITSVSMLTEGWDVKNVFQ</sequence>
<comment type="caution">
    <text evidence="2">The sequence shown here is derived from an EMBL/GenBank/DDBJ whole genome shotgun (WGS) entry which is preliminary data.</text>
</comment>
<dbReference type="InterPro" id="IPR050742">
    <property type="entry name" value="Helicase_Restrict-Modif_Enz"/>
</dbReference>
<dbReference type="AlphaFoldDB" id="X1ISQ6"/>
<dbReference type="SUPFAM" id="SSF52540">
    <property type="entry name" value="P-loop containing nucleoside triphosphate hydrolases"/>
    <property type="match status" value="1"/>
</dbReference>
<reference evidence="2" key="1">
    <citation type="journal article" date="2014" name="Front. Microbiol.">
        <title>High frequency of phylogenetically diverse reductive dehalogenase-homologous genes in deep subseafloor sedimentary metagenomes.</title>
        <authorList>
            <person name="Kawai M."/>
            <person name="Futagami T."/>
            <person name="Toyoda A."/>
            <person name="Takaki Y."/>
            <person name="Nishi S."/>
            <person name="Hori S."/>
            <person name="Arai W."/>
            <person name="Tsubouchi T."/>
            <person name="Morono Y."/>
            <person name="Uchiyama I."/>
            <person name="Ito T."/>
            <person name="Fujiyama A."/>
            <person name="Inagaki F."/>
            <person name="Takami H."/>
        </authorList>
    </citation>
    <scope>NUCLEOTIDE SEQUENCE</scope>
    <source>
        <strain evidence="2">Expedition CK06-06</strain>
    </source>
</reference>
<dbReference type="EMBL" id="BARU01038511">
    <property type="protein sequence ID" value="GAH85451.1"/>
    <property type="molecule type" value="Genomic_DNA"/>
</dbReference>
<dbReference type="PANTHER" id="PTHR47396">
    <property type="entry name" value="TYPE I RESTRICTION ENZYME ECOKI R PROTEIN"/>
    <property type="match status" value="1"/>
</dbReference>
<dbReference type="Pfam" id="PF04851">
    <property type="entry name" value="ResIII"/>
    <property type="match status" value="1"/>
</dbReference>
<feature type="domain" description="Helicase/UvrB N-terminal" evidence="1">
    <location>
        <begin position="12"/>
        <end position="97"/>
    </location>
</feature>
<dbReference type="Gene3D" id="3.40.50.300">
    <property type="entry name" value="P-loop containing nucleotide triphosphate hydrolases"/>
    <property type="match status" value="1"/>
</dbReference>
<dbReference type="InterPro" id="IPR027417">
    <property type="entry name" value="P-loop_NTPase"/>
</dbReference>